<dbReference type="EC" id="2.3.1.-" evidence="4"/>
<dbReference type="SUPFAM" id="SSF52777">
    <property type="entry name" value="CoA-dependent acyltransferases"/>
    <property type="match status" value="1"/>
</dbReference>
<comment type="cofactor">
    <cofactor evidence="4">
        <name>(R)-lipoate</name>
        <dbReference type="ChEBI" id="CHEBI:83088"/>
    </cofactor>
</comment>
<evidence type="ECO:0000259" key="6">
    <source>
        <dbReference type="PROSITE" id="PS50968"/>
    </source>
</evidence>
<dbReference type="PROSITE" id="PS51826">
    <property type="entry name" value="PSBD"/>
    <property type="match status" value="1"/>
</dbReference>
<dbReference type="Pfam" id="PF02817">
    <property type="entry name" value="E3_binding"/>
    <property type="match status" value="1"/>
</dbReference>
<evidence type="ECO:0000259" key="7">
    <source>
        <dbReference type="PROSITE" id="PS51826"/>
    </source>
</evidence>
<feature type="region of interest" description="Disordered" evidence="5">
    <location>
        <begin position="245"/>
        <end position="264"/>
    </location>
</feature>
<keyword evidence="2 4" id="KW-0450">Lipoyl</keyword>
<dbReference type="Gene3D" id="3.30.559.10">
    <property type="entry name" value="Chloramphenicol acetyltransferase-like domain"/>
    <property type="match status" value="1"/>
</dbReference>
<evidence type="ECO:0000256" key="1">
    <source>
        <dbReference type="ARBA" id="ARBA00007317"/>
    </source>
</evidence>
<feature type="non-terminal residue" evidence="8">
    <location>
        <position position="489"/>
    </location>
</feature>
<dbReference type="SUPFAM" id="SSF51230">
    <property type="entry name" value="Single hybrid motif"/>
    <property type="match status" value="1"/>
</dbReference>
<evidence type="ECO:0000256" key="4">
    <source>
        <dbReference type="RuleBase" id="RU003423"/>
    </source>
</evidence>
<keyword evidence="3" id="KW-0809">Transit peptide</keyword>
<dbReference type="Gene3D" id="4.10.320.10">
    <property type="entry name" value="E3-binding domain"/>
    <property type="match status" value="1"/>
</dbReference>
<evidence type="ECO:0000256" key="2">
    <source>
        <dbReference type="ARBA" id="ARBA00022823"/>
    </source>
</evidence>
<dbReference type="InterPro" id="IPR045257">
    <property type="entry name" value="E2/Pdx1"/>
</dbReference>
<sequence>MQATRVPAKAGVSSSVKAVPSIRAGRRCLVVPNAVKEVFMPALSSTMTEGKIVSWLKSVGDKVKKGEAIVVVESDKADMDVESFSEGILGAIVVQEGERAGVGAPIAFVAENASDLEDAKKKAAAFGVPAAAAAPVAPAAPAASAAPAPAPAPAAAPAAAPAPAPTPVAVAPAPAPVARADGRVVATPYAKQLAKDLKVDLATIAGTGPNGRITAADVEARAAGKAAAPAAPVAAPAQAAAPAPAPAAAKPAAPAAPAKGTTVSELRGTTKPFTTLQAAVARNMNESLKVPEFRVSYSIVTDKLDALYQQLKPKGVTMTALLAKACGVALAKHPLLYAACTPDGNGITYNANINVALAVAMPDGGLITPVLKNADSTDIYQISRNWADLVKRARSKQLQPDEYNSGNFTISNLGMFGVDTFDAILPPGTAAILAVGGSKPTVVATPDGMIGVKKVMNVNITADHRIVYGADAAEFLQTLKSVIENPDQL</sequence>
<proteinExistence type="inferred from homology"/>
<keyword evidence="9" id="KW-1185">Reference proteome</keyword>
<comment type="caution">
    <text evidence="8">The sequence shown here is derived from an EMBL/GenBank/DDBJ whole genome shotgun (WGS) entry which is preliminary data.</text>
</comment>
<dbReference type="CDD" id="cd06849">
    <property type="entry name" value="lipoyl_domain"/>
    <property type="match status" value="1"/>
</dbReference>
<dbReference type="Pfam" id="PF00198">
    <property type="entry name" value="2-oxoacid_dh"/>
    <property type="match status" value="1"/>
</dbReference>
<feature type="domain" description="Lipoyl-binding" evidence="6">
    <location>
        <begin position="35"/>
        <end position="110"/>
    </location>
</feature>
<dbReference type="InterPro" id="IPR011053">
    <property type="entry name" value="Single_hybrid_motif"/>
</dbReference>
<feature type="domain" description="Peripheral subunit-binding (PSBD)" evidence="7">
    <location>
        <begin position="185"/>
        <end position="222"/>
    </location>
</feature>
<dbReference type="Pfam" id="PF00364">
    <property type="entry name" value="Biotin_lipoyl"/>
    <property type="match status" value="1"/>
</dbReference>
<dbReference type="SUPFAM" id="SSF47005">
    <property type="entry name" value="Peripheral subunit-binding domain of 2-oxo acid dehydrogenase complex"/>
    <property type="match status" value="1"/>
</dbReference>
<keyword evidence="4" id="KW-0012">Acyltransferase</keyword>
<dbReference type="EMBL" id="BSDZ01000004">
    <property type="protein sequence ID" value="GLI59391.1"/>
    <property type="molecule type" value="Genomic_DNA"/>
</dbReference>
<dbReference type="InterPro" id="IPR001078">
    <property type="entry name" value="2-oxoacid_DH_actylTfrase"/>
</dbReference>
<feature type="compositionally biased region" description="Pro residues" evidence="5">
    <location>
        <begin position="148"/>
        <end position="166"/>
    </location>
</feature>
<organism evidence="8 9">
    <name type="scientific">Volvox africanus</name>
    <dbReference type="NCBI Taxonomy" id="51714"/>
    <lineage>
        <taxon>Eukaryota</taxon>
        <taxon>Viridiplantae</taxon>
        <taxon>Chlorophyta</taxon>
        <taxon>core chlorophytes</taxon>
        <taxon>Chlorophyceae</taxon>
        <taxon>CS clade</taxon>
        <taxon>Chlamydomonadales</taxon>
        <taxon>Volvocaceae</taxon>
        <taxon>Volvox</taxon>
    </lineage>
</organism>
<name>A0ABQ5RQM3_9CHLO</name>
<evidence type="ECO:0000313" key="8">
    <source>
        <dbReference type="EMBL" id="GLI59391.1"/>
    </source>
</evidence>
<evidence type="ECO:0000256" key="5">
    <source>
        <dbReference type="SAM" id="MobiDB-lite"/>
    </source>
</evidence>
<dbReference type="PROSITE" id="PS50968">
    <property type="entry name" value="BIOTINYL_LIPOYL"/>
    <property type="match status" value="1"/>
</dbReference>
<feature type="region of interest" description="Disordered" evidence="5">
    <location>
        <begin position="143"/>
        <end position="166"/>
    </location>
</feature>
<dbReference type="PROSITE" id="PS00189">
    <property type="entry name" value="LIPOYL"/>
    <property type="match status" value="1"/>
</dbReference>
<dbReference type="InterPro" id="IPR004167">
    <property type="entry name" value="PSBD"/>
</dbReference>
<dbReference type="InterPro" id="IPR003016">
    <property type="entry name" value="2-oxoA_DH_lipoyl-BS"/>
</dbReference>
<dbReference type="InterPro" id="IPR023213">
    <property type="entry name" value="CAT-like_dom_sf"/>
</dbReference>
<keyword evidence="4" id="KW-0808">Transferase</keyword>
<dbReference type="PANTHER" id="PTHR23151:SF75">
    <property type="entry name" value="DIHYDROLIPOYLLYSINE-RESIDUE ACETYLTRANSFERASE COMPONENT 5 OF PYRUVATE DEHYDROGENASE COMPLEX, CHLOROPLASTIC"/>
    <property type="match status" value="1"/>
</dbReference>
<reference evidence="8 9" key="1">
    <citation type="journal article" date="2023" name="IScience">
        <title>Expanded male sex-determining region conserved during the evolution of homothallism in the green alga Volvox.</title>
        <authorList>
            <person name="Yamamoto K."/>
            <person name="Matsuzaki R."/>
            <person name="Mahakham W."/>
            <person name="Heman W."/>
            <person name="Sekimoto H."/>
            <person name="Kawachi M."/>
            <person name="Minakuchi Y."/>
            <person name="Toyoda A."/>
            <person name="Nozaki H."/>
        </authorList>
    </citation>
    <scope>NUCLEOTIDE SEQUENCE [LARGE SCALE GENOMIC DNA]</scope>
    <source>
        <strain evidence="8 9">NIES-4468</strain>
    </source>
</reference>
<dbReference type="InterPro" id="IPR036625">
    <property type="entry name" value="E3-bd_dom_sf"/>
</dbReference>
<evidence type="ECO:0000256" key="3">
    <source>
        <dbReference type="ARBA" id="ARBA00022946"/>
    </source>
</evidence>
<protein>
    <recommendedName>
        <fullName evidence="4">Dihydrolipoamide acetyltransferase component of pyruvate dehydrogenase complex</fullName>
        <ecNumber evidence="4">2.3.1.-</ecNumber>
    </recommendedName>
</protein>
<dbReference type="PANTHER" id="PTHR23151">
    <property type="entry name" value="DIHYDROLIPOAMIDE ACETYL/SUCCINYL-TRANSFERASE-RELATED"/>
    <property type="match status" value="1"/>
</dbReference>
<gene>
    <name evidence="8" type="ORF">VaNZ11_001257</name>
</gene>
<dbReference type="InterPro" id="IPR000089">
    <property type="entry name" value="Biotin_lipoyl"/>
</dbReference>
<comment type="similarity">
    <text evidence="1 4">Belongs to the 2-oxoacid dehydrogenase family.</text>
</comment>
<feature type="compositionally biased region" description="Low complexity" evidence="5">
    <location>
        <begin position="245"/>
        <end position="258"/>
    </location>
</feature>
<dbReference type="Gene3D" id="2.40.50.100">
    <property type="match status" value="1"/>
</dbReference>
<dbReference type="Proteomes" id="UP001165090">
    <property type="component" value="Unassembled WGS sequence"/>
</dbReference>
<evidence type="ECO:0000313" key="9">
    <source>
        <dbReference type="Proteomes" id="UP001165090"/>
    </source>
</evidence>
<accession>A0ABQ5RQM3</accession>